<dbReference type="RefSeq" id="WP_094756516.1">
    <property type="nucleotide sequence ID" value="NZ_FQUG01000005.1"/>
</dbReference>
<keyword evidence="5" id="KW-0486">Methionine biosynthesis</keyword>
<dbReference type="CDD" id="cd09008">
    <property type="entry name" value="MTAN"/>
    <property type="match status" value="1"/>
</dbReference>
<dbReference type="InterPro" id="IPR010049">
    <property type="entry name" value="MTA_SAH_Nsdase"/>
</dbReference>
<dbReference type="GO" id="GO:0019509">
    <property type="term" value="P:L-methionine salvage from methylthioadenosine"/>
    <property type="evidence" value="ECO:0007669"/>
    <property type="project" value="UniProtKB-UniPathway"/>
</dbReference>
<evidence type="ECO:0000256" key="1">
    <source>
        <dbReference type="ARBA" id="ARBA00004945"/>
    </source>
</evidence>
<dbReference type="InterPro" id="IPR000845">
    <property type="entry name" value="Nucleoside_phosphorylase_d"/>
</dbReference>
<evidence type="ECO:0000256" key="3">
    <source>
        <dbReference type="ARBA" id="ARBA00022605"/>
    </source>
</evidence>
<dbReference type="InterPro" id="IPR035994">
    <property type="entry name" value="Nucleoside_phosphorylase_sf"/>
</dbReference>
<evidence type="ECO:0000256" key="4">
    <source>
        <dbReference type="ARBA" id="ARBA00022801"/>
    </source>
</evidence>
<evidence type="ECO:0000256" key="2">
    <source>
        <dbReference type="ARBA" id="ARBA00011974"/>
    </source>
</evidence>
<dbReference type="AlphaFoldDB" id="A0A1M4X712"/>
<evidence type="ECO:0000256" key="5">
    <source>
        <dbReference type="ARBA" id="ARBA00023167"/>
    </source>
</evidence>
<name>A0A1M4X712_9FIRM</name>
<dbReference type="STRING" id="1123243.SAMN02745190_01372"/>
<keyword evidence="8" id="KW-1185">Reference proteome</keyword>
<dbReference type="GO" id="GO:0008930">
    <property type="term" value="F:methylthioadenosine nucleosidase activity"/>
    <property type="evidence" value="ECO:0007669"/>
    <property type="project" value="InterPro"/>
</dbReference>
<feature type="domain" description="Nucleoside phosphorylase" evidence="6">
    <location>
        <begin position="30"/>
        <end position="239"/>
    </location>
</feature>
<evidence type="ECO:0000259" key="6">
    <source>
        <dbReference type="Pfam" id="PF01048"/>
    </source>
</evidence>
<dbReference type="GO" id="GO:0008782">
    <property type="term" value="F:adenosylhomocysteine nucleosidase activity"/>
    <property type="evidence" value="ECO:0007669"/>
    <property type="project" value="UniProtKB-EC"/>
</dbReference>
<dbReference type="UniPathway" id="UPA00904">
    <property type="reaction ID" value="UER00871"/>
</dbReference>
<dbReference type="Gene3D" id="3.40.50.1580">
    <property type="entry name" value="Nucleoside phosphorylase domain"/>
    <property type="match status" value="1"/>
</dbReference>
<dbReference type="SUPFAM" id="SSF53167">
    <property type="entry name" value="Purine and uridine phosphorylases"/>
    <property type="match status" value="1"/>
</dbReference>
<dbReference type="PANTHER" id="PTHR46832">
    <property type="entry name" value="5'-METHYLTHIOADENOSINE/S-ADENOSYLHOMOCYSTEINE NUCLEOSIDASE"/>
    <property type="match status" value="1"/>
</dbReference>
<comment type="pathway">
    <text evidence="1">Amino-acid biosynthesis; L-methionine biosynthesis via salvage pathway; S-methyl-5-thio-alpha-D-ribose 1-phosphate from S-methyl-5'-thioadenosine (hydrolase route): step 1/2.</text>
</comment>
<accession>A0A1M4X712</accession>
<protein>
    <recommendedName>
        <fullName evidence="2">adenosylhomocysteine nucleosidase</fullName>
        <ecNumber evidence="2">3.2.2.9</ecNumber>
    </recommendedName>
</protein>
<evidence type="ECO:0000313" key="8">
    <source>
        <dbReference type="Proteomes" id="UP000184404"/>
    </source>
</evidence>
<proteinExistence type="predicted"/>
<keyword evidence="3" id="KW-0028">Amino-acid biosynthesis</keyword>
<dbReference type="GO" id="GO:0009164">
    <property type="term" value="P:nucleoside catabolic process"/>
    <property type="evidence" value="ECO:0007669"/>
    <property type="project" value="InterPro"/>
</dbReference>
<dbReference type="GO" id="GO:0005829">
    <property type="term" value="C:cytosol"/>
    <property type="evidence" value="ECO:0007669"/>
    <property type="project" value="TreeGrafter"/>
</dbReference>
<dbReference type="Pfam" id="PF01048">
    <property type="entry name" value="PNP_UDP_1"/>
    <property type="match status" value="1"/>
</dbReference>
<dbReference type="Proteomes" id="UP000184404">
    <property type="component" value="Unassembled WGS sequence"/>
</dbReference>
<dbReference type="OrthoDB" id="9792278at2"/>
<dbReference type="NCBIfam" id="TIGR01704">
    <property type="entry name" value="MTA_SAH-Nsdase"/>
    <property type="match status" value="1"/>
</dbReference>
<evidence type="ECO:0000313" key="7">
    <source>
        <dbReference type="EMBL" id="SHE89247.1"/>
    </source>
</evidence>
<gene>
    <name evidence="7" type="ORF">SAMN02745190_01372</name>
</gene>
<keyword evidence="4" id="KW-0378">Hydrolase</keyword>
<reference evidence="7 8" key="1">
    <citation type="submission" date="2016-11" db="EMBL/GenBank/DDBJ databases">
        <authorList>
            <person name="Jaros S."/>
            <person name="Januszkiewicz K."/>
            <person name="Wedrychowicz H."/>
        </authorList>
    </citation>
    <scope>NUCLEOTIDE SEQUENCE [LARGE SCALE GENOMIC DNA]</scope>
    <source>
        <strain evidence="7 8">DSM 10502</strain>
    </source>
</reference>
<dbReference type="GO" id="GO:0019284">
    <property type="term" value="P:L-methionine salvage from S-adenosylmethionine"/>
    <property type="evidence" value="ECO:0007669"/>
    <property type="project" value="TreeGrafter"/>
</dbReference>
<dbReference type="PANTHER" id="PTHR46832:SF1">
    <property type="entry name" value="5'-METHYLTHIOADENOSINE_S-ADENOSYLHOMOCYSTEINE NUCLEOSIDASE"/>
    <property type="match status" value="1"/>
</dbReference>
<dbReference type="EMBL" id="FQUG01000005">
    <property type="protein sequence ID" value="SHE89247.1"/>
    <property type="molecule type" value="Genomic_DNA"/>
</dbReference>
<dbReference type="EC" id="3.2.2.9" evidence="2"/>
<sequence length="273" mass="30409">MKHLTRRYFAFVFIFLFVILPMRVQASAPIIIQGAMACETESMIAALTNPRDERIGPWRFVSGDYQGVPVVVSVTRIGMSNAAASTVLGIEHFKPIAVINQGTCGGHDPSLHTFDLVIGADSFDYSAWVSQPQVHTASAEDIRFFAYNENDELHYDIKLHADEKLLKIAKEQAKYYTRGKAVAGTIATANSWNRTPGRIHFLNTEYGSLCEEMETHSSAQICKMYGIPFIGLRVLSNTELHSESFNPEAGVISQEFTLMVVKAYYASLQESQN</sequence>
<organism evidence="7 8">
    <name type="scientific">Schwartzia succinivorans DSM 10502</name>
    <dbReference type="NCBI Taxonomy" id="1123243"/>
    <lineage>
        <taxon>Bacteria</taxon>
        <taxon>Bacillati</taxon>
        <taxon>Bacillota</taxon>
        <taxon>Negativicutes</taxon>
        <taxon>Selenomonadales</taxon>
        <taxon>Selenomonadaceae</taxon>
        <taxon>Schwartzia</taxon>
    </lineage>
</organism>